<comment type="caution">
    <text evidence="6">The sequence shown here is derived from an EMBL/GenBank/DDBJ whole genome shotgun (WGS) entry which is preliminary data.</text>
</comment>
<dbReference type="InterPro" id="IPR051127">
    <property type="entry name" value="Fungal_SecMet_Regulators"/>
</dbReference>
<dbReference type="GO" id="GO:0000981">
    <property type="term" value="F:DNA-binding transcription factor activity, RNA polymerase II-specific"/>
    <property type="evidence" value="ECO:0007669"/>
    <property type="project" value="TreeGrafter"/>
</dbReference>
<reference evidence="6 7" key="1">
    <citation type="journal article" date="2019" name="Appl. Microbiol. Biotechnol.">
        <title>Genome sequence of Isaria javanica and comparative genome analysis insights into family S53 peptidase evolution in fungal entomopathogens.</title>
        <authorList>
            <person name="Lin R."/>
            <person name="Zhang X."/>
            <person name="Xin B."/>
            <person name="Zou M."/>
            <person name="Gao Y."/>
            <person name="Qin F."/>
            <person name="Hu Q."/>
            <person name="Xie B."/>
            <person name="Cheng X."/>
        </authorList>
    </citation>
    <scope>NUCLEOTIDE SEQUENCE [LARGE SCALE GENOMIC DNA]</scope>
    <source>
        <strain evidence="6 7">IJ1G</strain>
    </source>
</reference>
<gene>
    <name evidence="6" type="ORF">IF1G_02492</name>
</gene>
<dbReference type="Pfam" id="PF04082">
    <property type="entry name" value="Fungal_trans"/>
    <property type="match status" value="1"/>
</dbReference>
<dbReference type="GO" id="GO:0008270">
    <property type="term" value="F:zinc ion binding"/>
    <property type="evidence" value="ECO:0007669"/>
    <property type="project" value="InterPro"/>
</dbReference>
<dbReference type="GO" id="GO:0000978">
    <property type="term" value="F:RNA polymerase II cis-regulatory region sequence-specific DNA binding"/>
    <property type="evidence" value="ECO:0007669"/>
    <property type="project" value="TreeGrafter"/>
</dbReference>
<dbReference type="GO" id="GO:0005634">
    <property type="term" value="C:nucleus"/>
    <property type="evidence" value="ECO:0007669"/>
    <property type="project" value="TreeGrafter"/>
</dbReference>
<feature type="domain" description="Xylanolytic transcriptional activator regulatory" evidence="5">
    <location>
        <begin position="310"/>
        <end position="388"/>
    </location>
</feature>
<accession>A0A545W6P3</accession>
<dbReference type="CDD" id="cd12148">
    <property type="entry name" value="fungal_TF_MHR"/>
    <property type="match status" value="1"/>
</dbReference>
<organism evidence="6 7">
    <name type="scientific">Cordyceps javanica</name>
    <dbReference type="NCBI Taxonomy" id="43265"/>
    <lineage>
        <taxon>Eukaryota</taxon>
        <taxon>Fungi</taxon>
        <taxon>Dikarya</taxon>
        <taxon>Ascomycota</taxon>
        <taxon>Pezizomycotina</taxon>
        <taxon>Sordariomycetes</taxon>
        <taxon>Hypocreomycetidae</taxon>
        <taxon>Hypocreales</taxon>
        <taxon>Cordycipitaceae</taxon>
        <taxon>Cordyceps</taxon>
    </lineage>
</organism>
<proteinExistence type="predicted"/>
<keyword evidence="3" id="KW-0539">Nucleus</keyword>
<dbReference type="OrthoDB" id="47007at2759"/>
<evidence type="ECO:0000259" key="5">
    <source>
        <dbReference type="SMART" id="SM00906"/>
    </source>
</evidence>
<dbReference type="AlphaFoldDB" id="A0A545W6P3"/>
<evidence type="ECO:0000256" key="2">
    <source>
        <dbReference type="ARBA" id="ARBA00023163"/>
    </source>
</evidence>
<evidence type="ECO:0000256" key="4">
    <source>
        <dbReference type="SAM" id="MobiDB-lite"/>
    </source>
</evidence>
<dbReference type="GO" id="GO:0000435">
    <property type="term" value="P:positive regulation of transcription from RNA polymerase II promoter by galactose"/>
    <property type="evidence" value="ECO:0007669"/>
    <property type="project" value="TreeGrafter"/>
</dbReference>
<feature type="compositionally biased region" description="Polar residues" evidence="4">
    <location>
        <begin position="90"/>
        <end position="100"/>
    </location>
</feature>
<sequence>MPRPKVHPSQRKRAAEACNFCRMSKKKCSATVPSRKAQEPLGTGSPVTKTPAAARRSSGADTDWPLDDSGRSWLPPQPPLPVQQEAYQPISPSESRTAATDTNNLEVHLSPLRNVAQRETQALGSESHARMLLNLRGERVYIGEAAPISFLQFVRDTVAAQIGPSQFSHNDQSENMLENEPTINGSNVPTPGLIELDEEQRSSFVEIFHTSTGGFLDLFSHEELKQISLIPGEERPEHVHRHIEAVASAAIAIGAQCKSPLESQQVGQAYFRRAQRKAFSGMLEDPNLNIVRVFLLMAYYMLGSCRRNSAFMYLGIASRAAVSLGLHSKDSYEDMSDVNRNNRLKIWMSLCTLDMTVSSLLGRPAATSGLRTELDESHIGALANNEDEDLAALFAVYGILSITTDVVEILYRKKVPSVALIERSFARIEDWSRAIPKSMRTRPAECISNYTVAPGVSLSGCSSFPGTNIALVFAAGLILGFDMFAKRELDFEIENAFSGAKETLDFISEQSSQAAHYAEILGLLSSAIAEQRRKTASQGRSKLVSRLFPSIGDETIGQSDATQLRFSEGATTQGVGDRLVADGPGHWLLGQPQTLSAEMESDFIGGWDVLDLSQWDNFPFHSPRNFANDG</sequence>
<protein>
    <submittedName>
        <fullName evidence="6">Fungal specific transcription factor</fullName>
    </submittedName>
</protein>
<dbReference type="EMBL" id="SPUK01000003">
    <property type="protein sequence ID" value="TQV98412.1"/>
    <property type="molecule type" value="Genomic_DNA"/>
</dbReference>
<feature type="region of interest" description="Disordered" evidence="4">
    <location>
        <begin position="25"/>
        <end position="100"/>
    </location>
</feature>
<dbReference type="InterPro" id="IPR007219">
    <property type="entry name" value="XnlR_reg_dom"/>
</dbReference>
<keyword evidence="1" id="KW-0805">Transcription regulation</keyword>
<evidence type="ECO:0000313" key="6">
    <source>
        <dbReference type="EMBL" id="TQV98412.1"/>
    </source>
</evidence>
<keyword evidence="7" id="KW-1185">Reference proteome</keyword>
<keyword evidence="2" id="KW-0804">Transcription</keyword>
<dbReference type="GO" id="GO:0006351">
    <property type="term" value="P:DNA-templated transcription"/>
    <property type="evidence" value="ECO:0007669"/>
    <property type="project" value="InterPro"/>
</dbReference>
<dbReference type="PANTHER" id="PTHR47424:SF9">
    <property type="entry name" value="TAH-2"/>
    <property type="match status" value="1"/>
</dbReference>
<evidence type="ECO:0000256" key="1">
    <source>
        <dbReference type="ARBA" id="ARBA00023015"/>
    </source>
</evidence>
<evidence type="ECO:0000313" key="7">
    <source>
        <dbReference type="Proteomes" id="UP000315783"/>
    </source>
</evidence>
<dbReference type="SMART" id="SM00906">
    <property type="entry name" value="Fungal_trans"/>
    <property type="match status" value="1"/>
</dbReference>
<dbReference type="Proteomes" id="UP000315783">
    <property type="component" value="Unassembled WGS sequence"/>
</dbReference>
<evidence type="ECO:0000256" key="3">
    <source>
        <dbReference type="ARBA" id="ARBA00023242"/>
    </source>
</evidence>
<dbReference type="PANTHER" id="PTHR47424">
    <property type="entry name" value="REGULATORY PROTEIN GAL4"/>
    <property type="match status" value="1"/>
</dbReference>
<name>A0A545W6P3_9HYPO</name>
<dbReference type="STRING" id="43265.A0A545W6P3"/>